<organism evidence="5 6">
    <name type="scientific">Pyxidicoccus fallax</name>
    <dbReference type="NCBI Taxonomy" id="394095"/>
    <lineage>
        <taxon>Bacteria</taxon>
        <taxon>Pseudomonadati</taxon>
        <taxon>Myxococcota</taxon>
        <taxon>Myxococcia</taxon>
        <taxon>Myxococcales</taxon>
        <taxon>Cystobacterineae</taxon>
        <taxon>Myxococcaceae</taxon>
        <taxon>Pyxidicoccus</taxon>
    </lineage>
</organism>
<dbReference type="FunFam" id="3.40.50.300:FF:000133">
    <property type="entry name" value="Spermidine/putrescine import ATP-binding protein PotA"/>
    <property type="match status" value="1"/>
</dbReference>
<dbReference type="InterPro" id="IPR003439">
    <property type="entry name" value="ABC_transporter-like_ATP-bd"/>
</dbReference>
<dbReference type="InterPro" id="IPR027417">
    <property type="entry name" value="P-loop_NTPase"/>
</dbReference>
<dbReference type="Gene3D" id="2.40.50.100">
    <property type="match status" value="1"/>
</dbReference>
<sequence length="340" mass="36984">MSSIAVELKTVSRHYGAVKAVDGVSLSIQDGEFFSMLGPSGSGKTTCLRLIAGFEQPTSGSLLLHGQEAAGLPPYERDVNTVFQDYALFPHMSVLDNVAYGLMVKGVAKATRHKEAETALELVALGGFGSRRPSQLSGGQRQRVALARALINKPRVLLLDEPLGALDLKLREQMQAELKSLQRRLGITFVYVTHDQGEALSMSDRVAVFSQGRIEQVDTPRNLYTRPKTVFVAGFVGTANVVSGELARRLTGSERPFSVRPEHMRFAMSAEGNRVSVEGRLVEVQYHGASSRYEVRVEGNQVLTLSMLNGEADEASLPRRGDTVRVAWAPEAMVQLESGG</sequence>
<evidence type="ECO:0000259" key="4">
    <source>
        <dbReference type="PROSITE" id="PS50893"/>
    </source>
</evidence>
<keyword evidence="1" id="KW-0813">Transport</keyword>
<dbReference type="SUPFAM" id="SSF50331">
    <property type="entry name" value="MOP-like"/>
    <property type="match status" value="1"/>
</dbReference>
<dbReference type="RefSeq" id="WP_169349506.1">
    <property type="nucleotide sequence ID" value="NZ_JABBJJ010000235.1"/>
</dbReference>
<dbReference type="AlphaFoldDB" id="A0A848LQV6"/>
<dbReference type="Pfam" id="PF00005">
    <property type="entry name" value="ABC_tran"/>
    <property type="match status" value="1"/>
</dbReference>
<dbReference type="PROSITE" id="PS00211">
    <property type="entry name" value="ABC_TRANSPORTER_1"/>
    <property type="match status" value="1"/>
</dbReference>
<dbReference type="Pfam" id="PF08402">
    <property type="entry name" value="TOBE_2"/>
    <property type="match status" value="1"/>
</dbReference>
<evidence type="ECO:0000256" key="3">
    <source>
        <dbReference type="ARBA" id="ARBA00022840"/>
    </source>
</evidence>
<dbReference type="GO" id="GO:0043190">
    <property type="term" value="C:ATP-binding cassette (ABC) transporter complex"/>
    <property type="evidence" value="ECO:0007669"/>
    <property type="project" value="InterPro"/>
</dbReference>
<comment type="caution">
    <text evidence="5">The sequence shown here is derived from an EMBL/GenBank/DDBJ whole genome shotgun (WGS) entry which is preliminary data.</text>
</comment>
<evidence type="ECO:0000256" key="1">
    <source>
        <dbReference type="ARBA" id="ARBA00022448"/>
    </source>
</evidence>
<dbReference type="InterPro" id="IPR003593">
    <property type="entry name" value="AAA+_ATPase"/>
</dbReference>
<dbReference type="PROSITE" id="PS50893">
    <property type="entry name" value="ABC_TRANSPORTER_2"/>
    <property type="match status" value="1"/>
</dbReference>
<dbReference type="EMBL" id="JABBJJ010000235">
    <property type="protein sequence ID" value="NMO20285.1"/>
    <property type="molecule type" value="Genomic_DNA"/>
</dbReference>
<accession>A0A848LQV6</accession>
<dbReference type="PANTHER" id="PTHR42781">
    <property type="entry name" value="SPERMIDINE/PUTRESCINE IMPORT ATP-BINDING PROTEIN POTA"/>
    <property type="match status" value="1"/>
</dbReference>
<dbReference type="InterPro" id="IPR017871">
    <property type="entry name" value="ABC_transporter-like_CS"/>
</dbReference>
<evidence type="ECO:0000313" key="6">
    <source>
        <dbReference type="Proteomes" id="UP000518300"/>
    </source>
</evidence>
<dbReference type="InterPro" id="IPR008995">
    <property type="entry name" value="Mo/tungstate-bd_C_term_dom"/>
</dbReference>
<dbReference type="Proteomes" id="UP000518300">
    <property type="component" value="Unassembled WGS sequence"/>
</dbReference>
<keyword evidence="3 5" id="KW-0067">ATP-binding</keyword>
<dbReference type="Gene3D" id="3.40.50.300">
    <property type="entry name" value="P-loop containing nucleotide triphosphate hydrolases"/>
    <property type="match status" value="1"/>
</dbReference>
<dbReference type="GO" id="GO:0022857">
    <property type="term" value="F:transmembrane transporter activity"/>
    <property type="evidence" value="ECO:0007669"/>
    <property type="project" value="InterPro"/>
</dbReference>
<dbReference type="InterPro" id="IPR013611">
    <property type="entry name" value="Transp-assoc_OB_typ2"/>
</dbReference>
<name>A0A848LQV6_9BACT</name>
<keyword evidence="6" id="KW-1185">Reference proteome</keyword>
<protein>
    <submittedName>
        <fullName evidence="5">ABC transporter ATP-binding protein</fullName>
    </submittedName>
</protein>
<evidence type="ECO:0000313" key="5">
    <source>
        <dbReference type="EMBL" id="NMO20285.1"/>
    </source>
</evidence>
<reference evidence="5 6" key="1">
    <citation type="submission" date="2020-04" db="EMBL/GenBank/DDBJ databases">
        <title>Draft genome of Pyxidicoccus fallax type strain.</title>
        <authorList>
            <person name="Whitworth D.E."/>
        </authorList>
    </citation>
    <scope>NUCLEOTIDE SEQUENCE [LARGE SCALE GENOMIC DNA]</scope>
    <source>
        <strain evidence="5 6">DSM 14698</strain>
    </source>
</reference>
<proteinExistence type="predicted"/>
<evidence type="ECO:0000256" key="2">
    <source>
        <dbReference type="ARBA" id="ARBA00022741"/>
    </source>
</evidence>
<dbReference type="InterPro" id="IPR050093">
    <property type="entry name" value="ABC_SmlMolc_Importer"/>
</dbReference>
<dbReference type="GO" id="GO:0015847">
    <property type="term" value="P:putrescine transport"/>
    <property type="evidence" value="ECO:0007669"/>
    <property type="project" value="UniProtKB-ARBA"/>
</dbReference>
<dbReference type="SMART" id="SM00382">
    <property type="entry name" value="AAA"/>
    <property type="match status" value="1"/>
</dbReference>
<dbReference type="GO" id="GO:0016887">
    <property type="term" value="F:ATP hydrolysis activity"/>
    <property type="evidence" value="ECO:0007669"/>
    <property type="project" value="InterPro"/>
</dbReference>
<dbReference type="PANTHER" id="PTHR42781:SF4">
    <property type="entry name" value="SPERMIDINE_PUTRESCINE IMPORT ATP-BINDING PROTEIN POTA"/>
    <property type="match status" value="1"/>
</dbReference>
<keyword evidence="2" id="KW-0547">Nucleotide-binding</keyword>
<feature type="domain" description="ABC transporter" evidence="4">
    <location>
        <begin position="6"/>
        <end position="236"/>
    </location>
</feature>
<gene>
    <name evidence="5" type="ORF">HG543_36315</name>
</gene>
<dbReference type="SUPFAM" id="SSF52540">
    <property type="entry name" value="P-loop containing nucleoside triphosphate hydrolases"/>
    <property type="match status" value="1"/>
</dbReference>
<dbReference type="GO" id="GO:0005524">
    <property type="term" value="F:ATP binding"/>
    <property type="evidence" value="ECO:0007669"/>
    <property type="project" value="UniProtKB-KW"/>
</dbReference>